<accession>A0A9D2PB71</accession>
<sequence>MSRLTVTEENAARCREAVELIDGVSKQFKRHFPLIEAGDSGLTSVQRRVLDFILLATMEEEIYQKDVEEKFHIRRSTATGILKLMEKNGFIRRESVERDARLKRIVPTEKAAALREEVLDSIHSLELKMAEGIGKEEFETCIRVLEKISENLSRDEREAKKG</sequence>
<dbReference type="SMART" id="SM00347">
    <property type="entry name" value="HTH_MARR"/>
    <property type="match status" value="1"/>
</dbReference>
<name>A0A9D2PB71_9FIRM</name>
<evidence type="ECO:0000313" key="5">
    <source>
        <dbReference type="EMBL" id="HJC46792.1"/>
    </source>
</evidence>
<dbReference type="InterPro" id="IPR036388">
    <property type="entry name" value="WH-like_DNA-bd_sf"/>
</dbReference>
<comment type="caution">
    <text evidence="5">The sequence shown here is derived from an EMBL/GenBank/DDBJ whole genome shotgun (WGS) entry which is preliminary data.</text>
</comment>
<dbReference type="AlphaFoldDB" id="A0A9D2PB71"/>
<dbReference type="PANTHER" id="PTHR42756">
    <property type="entry name" value="TRANSCRIPTIONAL REGULATOR, MARR"/>
    <property type="match status" value="1"/>
</dbReference>
<dbReference type="Gene3D" id="1.10.10.10">
    <property type="entry name" value="Winged helix-like DNA-binding domain superfamily/Winged helix DNA-binding domain"/>
    <property type="match status" value="1"/>
</dbReference>
<dbReference type="EMBL" id="DWWL01000009">
    <property type="protein sequence ID" value="HJC46792.1"/>
    <property type="molecule type" value="Genomic_DNA"/>
</dbReference>
<evidence type="ECO:0000256" key="1">
    <source>
        <dbReference type="ARBA" id="ARBA00023015"/>
    </source>
</evidence>
<dbReference type="Proteomes" id="UP000823883">
    <property type="component" value="Unassembled WGS sequence"/>
</dbReference>
<proteinExistence type="predicted"/>
<feature type="domain" description="HTH marR-type" evidence="4">
    <location>
        <begin position="1"/>
        <end position="150"/>
    </location>
</feature>
<dbReference type="PROSITE" id="PS50995">
    <property type="entry name" value="HTH_MARR_2"/>
    <property type="match status" value="1"/>
</dbReference>
<evidence type="ECO:0000313" key="6">
    <source>
        <dbReference type="Proteomes" id="UP000823883"/>
    </source>
</evidence>
<evidence type="ECO:0000256" key="2">
    <source>
        <dbReference type="ARBA" id="ARBA00023125"/>
    </source>
</evidence>
<organism evidence="5 6">
    <name type="scientific">Candidatus Lachnoclostridium pullistercoris</name>
    <dbReference type="NCBI Taxonomy" id="2838632"/>
    <lineage>
        <taxon>Bacteria</taxon>
        <taxon>Bacillati</taxon>
        <taxon>Bacillota</taxon>
        <taxon>Clostridia</taxon>
        <taxon>Lachnospirales</taxon>
        <taxon>Lachnospiraceae</taxon>
    </lineage>
</organism>
<dbReference type="PRINTS" id="PR00598">
    <property type="entry name" value="HTHMARR"/>
</dbReference>
<reference evidence="5" key="1">
    <citation type="journal article" date="2021" name="PeerJ">
        <title>Extensive microbial diversity within the chicken gut microbiome revealed by metagenomics and culture.</title>
        <authorList>
            <person name="Gilroy R."/>
            <person name="Ravi A."/>
            <person name="Getino M."/>
            <person name="Pursley I."/>
            <person name="Horton D.L."/>
            <person name="Alikhan N.F."/>
            <person name="Baker D."/>
            <person name="Gharbi K."/>
            <person name="Hall N."/>
            <person name="Watson M."/>
            <person name="Adriaenssens E.M."/>
            <person name="Foster-Nyarko E."/>
            <person name="Jarju S."/>
            <person name="Secka A."/>
            <person name="Antonio M."/>
            <person name="Oren A."/>
            <person name="Chaudhuri R.R."/>
            <person name="La Ragione R."/>
            <person name="Hildebrand F."/>
            <person name="Pallen M.J."/>
        </authorList>
    </citation>
    <scope>NUCLEOTIDE SEQUENCE</scope>
    <source>
        <strain evidence="5">CHK183-5548</strain>
    </source>
</reference>
<dbReference type="PANTHER" id="PTHR42756:SF1">
    <property type="entry name" value="TRANSCRIPTIONAL REPRESSOR OF EMRAB OPERON"/>
    <property type="match status" value="1"/>
</dbReference>
<dbReference type="Pfam" id="PF12802">
    <property type="entry name" value="MarR_2"/>
    <property type="match status" value="1"/>
</dbReference>
<protein>
    <submittedName>
        <fullName evidence="5">MarR family transcriptional regulator</fullName>
    </submittedName>
</protein>
<dbReference type="GO" id="GO:0003700">
    <property type="term" value="F:DNA-binding transcription factor activity"/>
    <property type="evidence" value="ECO:0007669"/>
    <property type="project" value="InterPro"/>
</dbReference>
<dbReference type="GO" id="GO:0003677">
    <property type="term" value="F:DNA binding"/>
    <property type="evidence" value="ECO:0007669"/>
    <property type="project" value="UniProtKB-KW"/>
</dbReference>
<reference evidence="5" key="2">
    <citation type="submission" date="2021-04" db="EMBL/GenBank/DDBJ databases">
        <authorList>
            <person name="Gilroy R."/>
        </authorList>
    </citation>
    <scope>NUCLEOTIDE SEQUENCE</scope>
    <source>
        <strain evidence="5">CHK183-5548</strain>
    </source>
</reference>
<dbReference type="SUPFAM" id="SSF46785">
    <property type="entry name" value="Winged helix' DNA-binding domain"/>
    <property type="match status" value="1"/>
</dbReference>
<keyword evidence="2" id="KW-0238">DNA-binding</keyword>
<evidence type="ECO:0000259" key="4">
    <source>
        <dbReference type="PROSITE" id="PS50995"/>
    </source>
</evidence>
<dbReference type="InterPro" id="IPR036390">
    <property type="entry name" value="WH_DNA-bd_sf"/>
</dbReference>
<gene>
    <name evidence="5" type="ORF">IAA04_01915</name>
</gene>
<evidence type="ECO:0000256" key="3">
    <source>
        <dbReference type="ARBA" id="ARBA00023163"/>
    </source>
</evidence>
<keyword evidence="1" id="KW-0805">Transcription regulation</keyword>
<dbReference type="InterPro" id="IPR000835">
    <property type="entry name" value="HTH_MarR-typ"/>
</dbReference>
<keyword evidence="3" id="KW-0804">Transcription</keyword>